<keyword evidence="5" id="KW-0028">Amino-acid biosynthesis</keyword>
<dbReference type="PROSITE" id="PS51671">
    <property type="entry name" value="ACT"/>
    <property type="match status" value="1"/>
</dbReference>
<dbReference type="PROSITE" id="PS51176">
    <property type="entry name" value="PDH_ADH"/>
    <property type="match status" value="1"/>
</dbReference>
<reference evidence="17" key="1">
    <citation type="submission" date="2010-02" db="EMBL/GenBank/DDBJ databases">
        <title>Complete sequence of Ferroglobus placidus DSM 10642.</title>
        <authorList>
            <consortium name="US DOE Joint Genome Institute"/>
            <person name="Lucas S."/>
            <person name="Copeland A."/>
            <person name="Lapidus A."/>
            <person name="Cheng J.-F."/>
            <person name="Bruce D."/>
            <person name="Goodwin L."/>
            <person name="Pitluck S."/>
            <person name="Saunders E."/>
            <person name="Brettin T."/>
            <person name="Detter J.C."/>
            <person name="Han C."/>
            <person name="Tapia R."/>
            <person name="Larimer F."/>
            <person name="Land M."/>
            <person name="Hauser L."/>
            <person name="Kyrpides N."/>
            <person name="Ivanova N."/>
            <person name="Holmes D."/>
            <person name="Lovley D."/>
            <person name="Kyrpides N."/>
            <person name="Anderson I.J."/>
            <person name="Woyke T."/>
        </authorList>
    </citation>
    <scope>NUCLEOTIDE SEQUENCE [LARGE SCALE GENOMIC DNA]</scope>
    <source>
        <strain evidence="17">DSM 10642 / AEDII12DO</strain>
    </source>
</reference>
<keyword evidence="6" id="KW-0560">Oxidoreductase</keyword>
<dbReference type="Gene3D" id="3.40.50.720">
    <property type="entry name" value="NAD(P)-binding Rossmann-like Domain"/>
    <property type="match status" value="1"/>
</dbReference>
<dbReference type="SUPFAM" id="SSF53850">
    <property type="entry name" value="Periplasmic binding protein-like II"/>
    <property type="match status" value="1"/>
</dbReference>
<dbReference type="GeneID" id="8779790"/>
<keyword evidence="17" id="KW-1185">Reference proteome</keyword>
<evidence type="ECO:0000259" key="13">
    <source>
        <dbReference type="PROSITE" id="PS51171"/>
    </source>
</evidence>
<evidence type="ECO:0000256" key="11">
    <source>
        <dbReference type="ARBA" id="ARBA00049260"/>
    </source>
</evidence>
<dbReference type="GO" id="GO:0004664">
    <property type="term" value="F:prephenate dehydratase activity"/>
    <property type="evidence" value="ECO:0007669"/>
    <property type="project" value="InterPro"/>
</dbReference>
<dbReference type="SUPFAM" id="SSF48179">
    <property type="entry name" value="6-phosphogluconate dehydrogenase C-terminal domain-like"/>
    <property type="match status" value="1"/>
</dbReference>
<comment type="pathway">
    <text evidence="1">Amino-acid biosynthesis; L-tyrosine biosynthesis; (4-hydroxyphenyl)pyruvate from prephenate (NAD(+) route): step 1/1.</text>
</comment>
<dbReference type="UniPathway" id="UPA00122">
    <property type="reaction ID" value="UER00961"/>
</dbReference>
<keyword evidence="9" id="KW-0584">Phenylalanine biosynthesis</keyword>
<evidence type="ECO:0000256" key="9">
    <source>
        <dbReference type="ARBA" id="ARBA00023222"/>
    </source>
</evidence>
<feature type="domain" description="Prephenate/arogenate dehydrogenase" evidence="14">
    <location>
        <begin position="1"/>
        <end position="262"/>
    </location>
</feature>
<dbReference type="KEGG" id="fpl:Ferp_2251"/>
<evidence type="ECO:0000256" key="8">
    <source>
        <dbReference type="ARBA" id="ARBA00023141"/>
    </source>
</evidence>
<evidence type="ECO:0000256" key="7">
    <source>
        <dbReference type="ARBA" id="ARBA00023027"/>
    </source>
</evidence>
<evidence type="ECO:0000259" key="14">
    <source>
        <dbReference type="PROSITE" id="PS51176"/>
    </source>
</evidence>
<dbReference type="GO" id="GO:0008977">
    <property type="term" value="F:prephenate dehydrogenase (NAD+) activity"/>
    <property type="evidence" value="ECO:0007669"/>
    <property type="project" value="UniProtKB-EC"/>
</dbReference>
<protein>
    <recommendedName>
        <fullName evidence="3">Prephenate dehydrogenase</fullName>
        <ecNumber evidence="2">1.3.1.12</ecNumber>
    </recommendedName>
</protein>
<dbReference type="InterPro" id="IPR002701">
    <property type="entry name" value="CM_II_prokaryot"/>
</dbReference>
<dbReference type="SUPFAM" id="SSF55021">
    <property type="entry name" value="ACT-like"/>
    <property type="match status" value="1"/>
</dbReference>
<dbReference type="PROSITE" id="PS51168">
    <property type="entry name" value="CHORISMATE_MUT_2"/>
    <property type="match status" value="1"/>
</dbReference>
<dbReference type="GO" id="GO:0004106">
    <property type="term" value="F:chorismate mutase activity"/>
    <property type="evidence" value="ECO:0007669"/>
    <property type="project" value="InterPro"/>
</dbReference>
<evidence type="ECO:0000256" key="1">
    <source>
        <dbReference type="ARBA" id="ARBA00005067"/>
    </source>
</evidence>
<dbReference type="GO" id="GO:0004665">
    <property type="term" value="F:prephenate dehydrogenase (NADP+) activity"/>
    <property type="evidence" value="ECO:0007669"/>
    <property type="project" value="InterPro"/>
</dbReference>
<dbReference type="Gene3D" id="3.40.190.10">
    <property type="entry name" value="Periplasmic binding protein-like II"/>
    <property type="match status" value="2"/>
</dbReference>
<dbReference type="Pfam" id="PF01817">
    <property type="entry name" value="CM_2"/>
    <property type="match status" value="1"/>
</dbReference>
<evidence type="ECO:0000259" key="12">
    <source>
        <dbReference type="PROSITE" id="PS51168"/>
    </source>
</evidence>
<evidence type="ECO:0000256" key="6">
    <source>
        <dbReference type="ARBA" id="ARBA00023002"/>
    </source>
</evidence>
<dbReference type="PANTHER" id="PTHR21022">
    <property type="entry name" value="PREPHENATE DEHYDRATASE P PROTEIN"/>
    <property type="match status" value="1"/>
</dbReference>
<dbReference type="GO" id="GO:0006571">
    <property type="term" value="P:tyrosine biosynthetic process"/>
    <property type="evidence" value="ECO:0007669"/>
    <property type="project" value="UniProtKB-UniPathway"/>
</dbReference>
<dbReference type="InterPro" id="IPR036263">
    <property type="entry name" value="Chorismate_II_sf"/>
</dbReference>
<dbReference type="GO" id="GO:0046417">
    <property type="term" value="P:chorismate metabolic process"/>
    <property type="evidence" value="ECO:0007669"/>
    <property type="project" value="InterPro"/>
</dbReference>
<name>D3S1B1_FERPA</name>
<dbReference type="EC" id="1.3.1.12" evidence="2"/>
<gene>
    <name evidence="16" type="ordered locus">Ferp_2251</name>
</gene>
<reference evidence="16 17" key="2">
    <citation type="journal article" date="2011" name="Stand. Genomic Sci.">
        <title>Complete genome sequence of Ferroglobus placidus AEDII12DO.</title>
        <authorList>
            <person name="Anderson I."/>
            <person name="Risso C."/>
            <person name="Holmes D."/>
            <person name="Lucas S."/>
            <person name="Copeland A."/>
            <person name="Lapidus A."/>
            <person name="Cheng J.F."/>
            <person name="Bruce D."/>
            <person name="Goodwin L."/>
            <person name="Pitluck S."/>
            <person name="Saunders E."/>
            <person name="Brettin T."/>
            <person name="Detter J.C."/>
            <person name="Han C."/>
            <person name="Tapia R."/>
            <person name="Larimer F."/>
            <person name="Land M."/>
            <person name="Hauser L."/>
            <person name="Woyke T."/>
            <person name="Lovley D."/>
            <person name="Kyrpides N."/>
            <person name="Ivanova N."/>
        </authorList>
    </citation>
    <scope>NUCLEOTIDE SEQUENCE [LARGE SCALE GENOMIC DNA]</scope>
    <source>
        <strain evidence="17">DSM 10642 / AEDII12DO</strain>
    </source>
</reference>
<evidence type="ECO:0000259" key="15">
    <source>
        <dbReference type="PROSITE" id="PS51671"/>
    </source>
</evidence>
<dbReference type="Pfam" id="PF01842">
    <property type="entry name" value="ACT"/>
    <property type="match status" value="1"/>
</dbReference>
<dbReference type="EMBL" id="CP001899">
    <property type="protein sequence ID" value="ADC66375.1"/>
    <property type="molecule type" value="Genomic_DNA"/>
</dbReference>
<dbReference type="InterPro" id="IPR003099">
    <property type="entry name" value="Prephen_DH"/>
</dbReference>
<keyword evidence="7" id="KW-0520">NAD</keyword>
<dbReference type="InterPro" id="IPR002912">
    <property type="entry name" value="ACT_dom"/>
</dbReference>
<dbReference type="RefSeq" id="WP_012966713.1">
    <property type="nucleotide sequence ID" value="NC_013849.1"/>
</dbReference>
<dbReference type="SMART" id="SM00830">
    <property type="entry name" value="CM_2"/>
    <property type="match status" value="1"/>
</dbReference>
<dbReference type="GO" id="GO:0009094">
    <property type="term" value="P:L-phenylalanine biosynthetic process"/>
    <property type="evidence" value="ECO:0007669"/>
    <property type="project" value="UniProtKB-KW"/>
</dbReference>
<dbReference type="SUPFAM" id="SSF48600">
    <property type="entry name" value="Chorismate mutase II"/>
    <property type="match status" value="1"/>
</dbReference>
<evidence type="ECO:0000256" key="2">
    <source>
        <dbReference type="ARBA" id="ARBA00012068"/>
    </source>
</evidence>
<dbReference type="Pfam" id="PF00800">
    <property type="entry name" value="PDT"/>
    <property type="match status" value="1"/>
</dbReference>
<feature type="domain" description="Chorismate mutase" evidence="12">
    <location>
        <begin position="260"/>
        <end position="348"/>
    </location>
</feature>
<dbReference type="OrthoDB" id="8755at2157"/>
<evidence type="ECO:0000313" key="17">
    <source>
        <dbReference type="Proteomes" id="UP000002613"/>
    </source>
</evidence>
<keyword evidence="8" id="KW-0057">Aromatic amino acid biosynthesis</keyword>
<dbReference type="GO" id="GO:0070403">
    <property type="term" value="F:NAD+ binding"/>
    <property type="evidence" value="ECO:0007669"/>
    <property type="project" value="InterPro"/>
</dbReference>
<proteinExistence type="predicted"/>
<feature type="domain" description="Prephenate dehydratase" evidence="13">
    <location>
        <begin position="353"/>
        <end position="527"/>
    </location>
</feature>
<dbReference type="Pfam" id="PF20463">
    <property type="entry name" value="PDH_C"/>
    <property type="match status" value="1"/>
</dbReference>
<dbReference type="CDD" id="cd13532">
    <property type="entry name" value="PBP2_PDT_like"/>
    <property type="match status" value="1"/>
</dbReference>
<keyword evidence="10" id="KW-0456">Lyase</keyword>
<sequence>MKICIYGMGGMGSFFKNFFENRGYFVKGYDVVKEKSEIRLEEVKNFDVIFLCVPMDKIEDAVSEIKETADKNALLVDIASVKKPFVKIYESSGFEWMSIHPMFGPDSEIGLSNVIVVRLPKDERAVRIVEEFRKSGAIVSFLSLEEHDEEMAKIQSTSHFLLLTLSYYLREWFNEEKLKILSPISLTLIKLASRIINQDWKMYEYILENGREVRKEIIKAASEVDRFIEEGKVQELFDYLRGAFKNGKNTTIILDSARTTLTPNSLEELRGYIKTVDSLILRLIEKRVDAGRRIALEKMKRNEPIEVSEVEYFKLKELTSKTSLDAGSVSSIFEEIMSLTKAEEYKVAGVEKKVAVLGPAGSFSEEAALKLIDSKLPLIYCSSVEEIVKAVESGKADFGILPIENSINGTVIPSLDALLKHDVEVFAETEVEVNLNLAAKKLIDLKDVEVIYSHPQAVSQCMTFINNYLPHAEIRYTRSTSDAVSLLDEKSAAIVSENAAKIYRLQILRRSIQDAKENVTRFYVVRRRGGEVRGNVTALFFGVEDKPGALFSVLEIFKRRNINLRKLESRPSGIKLGDYIFFVEAEKKLEEEELKELKERTTFYKVVGVFEKIDRLNVFISERKESSSSEDRRAKEA</sequence>
<dbReference type="CDD" id="cd04905">
    <property type="entry name" value="ACT_CM-PDT"/>
    <property type="match status" value="1"/>
</dbReference>
<dbReference type="InterPro" id="IPR036291">
    <property type="entry name" value="NAD(P)-bd_dom_sf"/>
</dbReference>
<dbReference type="PROSITE" id="PS51171">
    <property type="entry name" value="PREPHENATE_DEHYDR_3"/>
    <property type="match status" value="1"/>
</dbReference>
<dbReference type="HOGENOM" id="CLU_442556_0_0_2"/>
<dbReference type="InterPro" id="IPR046826">
    <property type="entry name" value="PDH_N"/>
</dbReference>
<dbReference type="Gene3D" id="1.20.59.10">
    <property type="entry name" value="Chorismate mutase"/>
    <property type="match status" value="1"/>
</dbReference>
<evidence type="ECO:0000313" key="16">
    <source>
        <dbReference type="EMBL" id="ADC66375.1"/>
    </source>
</evidence>
<dbReference type="Gene3D" id="1.10.3660.10">
    <property type="entry name" value="6-phosphogluconate dehydrogenase C-terminal like domain"/>
    <property type="match status" value="1"/>
</dbReference>
<feature type="domain" description="ACT" evidence="15">
    <location>
        <begin position="538"/>
        <end position="611"/>
    </location>
</feature>
<dbReference type="Gene3D" id="3.30.70.260">
    <property type="match status" value="1"/>
</dbReference>
<comment type="catalytic activity">
    <reaction evidence="11">
        <text>prephenate + NAD(+) = 3-(4-hydroxyphenyl)pyruvate + CO2 + NADH</text>
        <dbReference type="Rhea" id="RHEA:13869"/>
        <dbReference type="ChEBI" id="CHEBI:16526"/>
        <dbReference type="ChEBI" id="CHEBI:29934"/>
        <dbReference type="ChEBI" id="CHEBI:36242"/>
        <dbReference type="ChEBI" id="CHEBI:57540"/>
        <dbReference type="ChEBI" id="CHEBI:57945"/>
        <dbReference type="EC" id="1.3.1.12"/>
    </reaction>
</comment>
<organism evidence="16 17">
    <name type="scientific">Ferroglobus placidus (strain DSM 10642 / AEDII12DO)</name>
    <dbReference type="NCBI Taxonomy" id="589924"/>
    <lineage>
        <taxon>Archaea</taxon>
        <taxon>Methanobacteriati</taxon>
        <taxon>Methanobacteriota</taxon>
        <taxon>Archaeoglobi</taxon>
        <taxon>Archaeoglobales</taxon>
        <taxon>Archaeoglobaceae</taxon>
        <taxon>Ferroglobus</taxon>
    </lineage>
</organism>
<dbReference type="GO" id="GO:0005737">
    <property type="term" value="C:cytoplasm"/>
    <property type="evidence" value="ECO:0007669"/>
    <property type="project" value="TreeGrafter"/>
</dbReference>
<evidence type="ECO:0000256" key="10">
    <source>
        <dbReference type="ARBA" id="ARBA00023239"/>
    </source>
</evidence>
<dbReference type="InterPro" id="IPR045865">
    <property type="entry name" value="ACT-like_dom_sf"/>
</dbReference>
<dbReference type="InterPro" id="IPR046825">
    <property type="entry name" value="PDH_C"/>
</dbReference>
<dbReference type="eggNOG" id="arCOG00245">
    <property type="taxonomic scope" value="Archaea"/>
</dbReference>
<accession>D3S1B1</accession>
<dbReference type="NCBIfam" id="NF008865">
    <property type="entry name" value="PRK11898.1"/>
    <property type="match status" value="1"/>
</dbReference>
<dbReference type="PANTHER" id="PTHR21022:SF19">
    <property type="entry name" value="PREPHENATE DEHYDRATASE-RELATED"/>
    <property type="match status" value="1"/>
</dbReference>
<dbReference type="STRING" id="589924.Ferp_2251"/>
<dbReference type="InterPro" id="IPR008927">
    <property type="entry name" value="6-PGluconate_DH-like_C_sf"/>
</dbReference>
<dbReference type="SUPFAM" id="SSF51735">
    <property type="entry name" value="NAD(P)-binding Rossmann-fold domains"/>
    <property type="match status" value="1"/>
</dbReference>
<dbReference type="InterPro" id="IPR001086">
    <property type="entry name" value="Preph_deHydtase"/>
</dbReference>
<evidence type="ECO:0000256" key="3">
    <source>
        <dbReference type="ARBA" id="ARBA00016891"/>
    </source>
</evidence>
<dbReference type="Proteomes" id="UP000002613">
    <property type="component" value="Chromosome"/>
</dbReference>
<dbReference type="AlphaFoldDB" id="D3S1B1"/>
<evidence type="ECO:0000256" key="4">
    <source>
        <dbReference type="ARBA" id="ARBA00022498"/>
    </source>
</evidence>
<dbReference type="InterPro" id="IPR036979">
    <property type="entry name" value="CM_dom_sf"/>
</dbReference>
<keyword evidence="4" id="KW-0827">Tyrosine biosynthesis</keyword>
<evidence type="ECO:0000256" key="5">
    <source>
        <dbReference type="ARBA" id="ARBA00022605"/>
    </source>
</evidence>
<dbReference type="PaxDb" id="589924-Ferp_2251"/>
<dbReference type="Pfam" id="PF02153">
    <property type="entry name" value="PDH_N"/>
    <property type="match status" value="1"/>
</dbReference>